<evidence type="ECO:0000256" key="4">
    <source>
        <dbReference type="ARBA" id="ARBA00023136"/>
    </source>
</evidence>
<dbReference type="Proteomes" id="UP000240838">
    <property type="component" value="Unassembled WGS sequence"/>
</dbReference>
<dbReference type="PROSITE" id="PS00667">
    <property type="entry name" value="COMPLEX1_ND1_1"/>
    <property type="match status" value="1"/>
</dbReference>
<comment type="caution">
    <text evidence="6">The sequence shown here is derived from an EMBL/GenBank/DDBJ whole genome shotgun (WGS) entry which is preliminary data.</text>
</comment>
<evidence type="ECO:0000313" key="6">
    <source>
        <dbReference type="EMBL" id="PSN88476.1"/>
    </source>
</evidence>
<evidence type="ECO:0000256" key="3">
    <source>
        <dbReference type="ARBA" id="ARBA00022989"/>
    </source>
</evidence>
<dbReference type="PANTHER" id="PTHR11432:SF3">
    <property type="entry name" value="NADH-UBIQUINONE OXIDOREDUCTASE CHAIN 1"/>
    <property type="match status" value="1"/>
</dbReference>
<evidence type="ECO:0008006" key="8">
    <source>
        <dbReference type="Google" id="ProtNLM"/>
    </source>
</evidence>
<sequence>MGLATSFLSFVEGSVFLRALVSAIAVFIVASLGSLIEIYIERKLWARIMSRYGPTEVGRYGSLQLFADAIKLVVKEDFTPLGADKPLYNAVPVIGVATTFVALMVIPFDYTLSLLFPKSLNPQLLFFRTLSRLFWWPSRSLRLNPYSFFLVDGLVGVSTRLWADLGRPLS</sequence>
<dbReference type="EMBL" id="NEXA01000237">
    <property type="protein sequence ID" value="PSN88476.1"/>
    <property type="molecule type" value="Genomic_DNA"/>
</dbReference>
<dbReference type="GO" id="GO:0016020">
    <property type="term" value="C:membrane"/>
    <property type="evidence" value="ECO:0007669"/>
    <property type="project" value="UniProtKB-SubCell"/>
</dbReference>
<dbReference type="GO" id="GO:0009060">
    <property type="term" value="P:aerobic respiration"/>
    <property type="evidence" value="ECO:0007669"/>
    <property type="project" value="TreeGrafter"/>
</dbReference>
<evidence type="ECO:0000256" key="5">
    <source>
        <dbReference type="SAM" id="Phobius"/>
    </source>
</evidence>
<evidence type="ECO:0000256" key="1">
    <source>
        <dbReference type="ARBA" id="ARBA00004141"/>
    </source>
</evidence>
<protein>
    <recommendedName>
        <fullName evidence="8">NADH-quinone oxidoreductase subunit H</fullName>
    </recommendedName>
</protein>
<accession>A0A2R6AQ17</accession>
<feature type="transmembrane region" description="Helical" evidence="5">
    <location>
        <begin position="15"/>
        <end position="40"/>
    </location>
</feature>
<dbReference type="InterPro" id="IPR018086">
    <property type="entry name" value="NADH_UbQ_OxRdtase_su1_CS"/>
</dbReference>
<evidence type="ECO:0000256" key="2">
    <source>
        <dbReference type="ARBA" id="ARBA00022692"/>
    </source>
</evidence>
<keyword evidence="4 5" id="KW-0472">Membrane</keyword>
<organism evidence="6 7">
    <name type="scientific">Candidatus Marsarchaeota G1 archaeon OSP_B</name>
    <dbReference type="NCBI Taxonomy" id="1978153"/>
    <lineage>
        <taxon>Archaea</taxon>
        <taxon>Candidatus Marsarchaeota</taxon>
        <taxon>Candidatus Marsarchaeota group 1</taxon>
    </lineage>
</organism>
<keyword evidence="3 5" id="KW-1133">Transmembrane helix</keyword>
<dbReference type="InterPro" id="IPR001694">
    <property type="entry name" value="NADH_UbQ_OxRdtase_su1/FPO"/>
</dbReference>
<proteinExistence type="predicted"/>
<dbReference type="GO" id="GO:0003954">
    <property type="term" value="F:NADH dehydrogenase activity"/>
    <property type="evidence" value="ECO:0007669"/>
    <property type="project" value="TreeGrafter"/>
</dbReference>
<evidence type="ECO:0000313" key="7">
    <source>
        <dbReference type="Proteomes" id="UP000240838"/>
    </source>
</evidence>
<dbReference type="AlphaFoldDB" id="A0A2R6AQ17"/>
<reference evidence="6 7" key="1">
    <citation type="submission" date="2017-04" db="EMBL/GenBank/DDBJ databases">
        <title>Novel microbial lineages endemic to geothermal iron-oxide mats fill important gaps in the evolutionary history of Archaea.</title>
        <authorList>
            <person name="Jay Z.J."/>
            <person name="Beam J.P."/>
            <person name="Dlakic M."/>
            <person name="Rusch D.B."/>
            <person name="Kozubal M.A."/>
            <person name="Inskeep W.P."/>
        </authorList>
    </citation>
    <scope>NUCLEOTIDE SEQUENCE [LARGE SCALE GENOMIC DNA]</scope>
    <source>
        <strain evidence="6">OSP_B</strain>
    </source>
</reference>
<name>A0A2R6AQ17_9ARCH</name>
<dbReference type="Pfam" id="PF00146">
    <property type="entry name" value="NADHdh"/>
    <property type="match status" value="1"/>
</dbReference>
<comment type="subcellular location">
    <subcellularLocation>
        <location evidence="1">Membrane</location>
        <topology evidence="1">Multi-pass membrane protein</topology>
    </subcellularLocation>
</comment>
<gene>
    <name evidence="6" type="ORF">B9P99_05890</name>
</gene>
<dbReference type="PANTHER" id="PTHR11432">
    <property type="entry name" value="NADH DEHYDROGENASE SUBUNIT 1"/>
    <property type="match status" value="1"/>
</dbReference>
<feature type="transmembrane region" description="Helical" evidence="5">
    <location>
        <begin position="87"/>
        <end position="108"/>
    </location>
</feature>
<keyword evidence="2 5" id="KW-0812">Transmembrane</keyword>